<reference evidence="1 2" key="1">
    <citation type="journal article" date="2012" name="Science">
        <title>The Paleozoic origin of enzymatic lignin decomposition reconstructed from 31 fungal genomes.</title>
        <authorList>
            <person name="Floudas D."/>
            <person name="Binder M."/>
            <person name="Riley R."/>
            <person name="Barry K."/>
            <person name="Blanchette R.A."/>
            <person name="Henrissat B."/>
            <person name="Martinez A.T."/>
            <person name="Otillar R."/>
            <person name="Spatafora J.W."/>
            <person name="Yadav J.S."/>
            <person name="Aerts A."/>
            <person name="Benoit I."/>
            <person name="Boyd A."/>
            <person name="Carlson A."/>
            <person name="Copeland A."/>
            <person name="Coutinho P.M."/>
            <person name="de Vries R.P."/>
            <person name="Ferreira P."/>
            <person name="Findley K."/>
            <person name="Foster B."/>
            <person name="Gaskell J."/>
            <person name="Glotzer D."/>
            <person name="Gorecki P."/>
            <person name="Heitman J."/>
            <person name="Hesse C."/>
            <person name="Hori C."/>
            <person name="Igarashi K."/>
            <person name="Jurgens J.A."/>
            <person name="Kallen N."/>
            <person name="Kersten P."/>
            <person name="Kohler A."/>
            <person name="Kuees U."/>
            <person name="Kumar T.K.A."/>
            <person name="Kuo A."/>
            <person name="LaButti K."/>
            <person name="Larrondo L.F."/>
            <person name="Lindquist E."/>
            <person name="Ling A."/>
            <person name="Lombard V."/>
            <person name="Lucas S."/>
            <person name="Lundell T."/>
            <person name="Martin R."/>
            <person name="McLaughlin D.J."/>
            <person name="Morgenstern I."/>
            <person name="Morin E."/>
            <person name="Murat C."/>
            <person name="Nagy L.G."/>
            <person name="Nolan M."/>
            <person name="Ohm R.A."/>
            <person name="Patyshakuliyeva A."/>
            <person name="Rokas A."/>
            <person name="Ruiz-Duenas F.J."/>
            <person name="Sabat G."/>
            <person name="Salamov A."/>
            <person name="Samejima M."/>
            <person name="Schmutz J."/>
            <person name="Slot J.C."/>
            <person name="St John F."/>
            <person name="Stenlid J."/>
            <person name="Sun H."/>
            <person name="Sun S."/>
            <person name="Syed K."/>
            <person name="Tsang A."/>
            <person name="Wiebenga A."/>
            <person name="Young D."/>
            <person name="Pisabarro A."/>
            <person name="Eastwood D.C."/>
            <person name="Martin F."/>
            <person name="Cullen D."/>
            <person name="Grigoriev I.V."/>
            <person name="Hibbett D.S."/>
        </authorList>
    </citation>
    <scope>NUCLEOTIDE SEQUENCE</scope>
    <source>
        <strain evidence="2">FP-58527</strain>
    </source>
</reference>
<evidence type="ECO:0000313" key="1">
    <source>
        <dbReference type="EMBL" id="EPS94811.1"/>
    </source>
</evidence>
<dbReference type="HOGENOM" id="CLU_2386187_0_0_1"/>
<keyword evidence="2" id="KW-1185">Reference proteome</keyword>
<dbReference type="SUPFAM" id="SSF51905">
    <property type="entry name" value="FAD/NAD(P)-binding domain"/>
    <property type="match status" value="1"/>
</dbReference>
<dbReference type="STRING" id="743788.S8DN55"/>
<dbReference type="Proteomes" id="UP000015241">
    <property type="component" value="Unassembled WGS sequence"/>
</dbReference>
<dbReference type="EMBL" id="KE504222">
    <property type="protein sequence ID" value="EPS94811.1"/>
    <property type="molecule type" value="Genomic_DNA"/>
</dbReference>
<dbReference type="AlphaFoldDB" id="S8DN55"/>
<dbReference type="InParanoid" id="S8DN55"/>
<proteinExistence type="predicted"/>
<gene>
    <name evidence="1" type="ORF">FOMPIDRAFT_1063010</name>
</gene>
<sequence length="94" mass="9919">MDAEERDGKVCIRAEDSMRGQDSPVDAGVVLVAVGRVAVTSSLRLENNCGVRCFGDAALGPMLTPKAEEEGIAAVVYIKTSHDLLSYHAISSVV</sequence>
<accession>S8DN55</accession>
<evidence type="ECO:0000313" key="2">
    <source>
        <dbReference type="Proteomes" id="UP000015241"/>
    </source>
</evidence>
<organism evidence="1 2">
    <name type="scientific">Fomitopsis schrenkii</name>
    <name type="common">Brown rot fungus</name>
    <dbReference type="NCBI Taxonomy" id="2126942"/>
    <lineage>
        <taxon>Eukaryota</taxon>
        <taxon>Fungi</taxon>
        <taxon>Dikarya</taxon>
        <taxon>Basidiomycota</taxon>
        <taxon>Agaricomycotina</taxon>
        <taxon>Agaricomycetes</taxon>
        <taxon>Polyporales</taxon>
        <taxon>Fomitopsis</taxon>
    </lineage>
</organism>
<protein>
    <submittedName>
        <fullName evidence="1">Uncharacterized protein</fullName>
    </submittedName>
</protein>
<name>S8DN55_FOMSC</name>
<dbReference type="Gene3D" id="3.50.50.60">
    <property type="entry name" value="FAD/NAD(P)-binding domain"/>
    <property type="match status" value="1"/>
</dbReference>
<dbReference type="InterPro" id="IPR036188">
    <property type="entry name" value="FAD/NAD-bd_sf"/>
</dbReference>